<keyword evidence="2 3" id="KW-0802">TPR repeat</keyword>
<dbReference type="SMART" id="SM00028">
    <property type="entry name" value="TPR"/>
    <property type="match status" value="9"/>
</dbReference>
<name>A0A562SW23_9BACT</name>
<dbReference type="PANTHER" id="PTHR44858">
    <property type="entry name" value="TETRATRICOPEPTIDE REPEAT PROTEIN 6"/>
    <property type="match status" value="1"/>
</dbReference>
<dbReference type="Pfam" id="PF13414">
    <property type="entry name" value="TPR_11"/>
    <property type="match status" value="1"/>
</dbReference>
<feature type="repeat" description="TPR" evidence="3">
    <location>
        <begin position="501"/>
        <end position="534"/>
    </location>
</feature>
<dbReference type="Gene3D" id="1.25.40.10">
    <property type="entry name" value="Tetratricopeptide repeat domain"/>
    <property type="match status" value="3"/>
</dbReference>
<dbReference type="SUPFAM" id="SSF52129">
    <property type="entry name" value="Caspase-like"/>
    <property type="match status" value="1"/>
</dbReference>
<dbReference type="RefSeq" id="WP_144883525.1">
    <property type="nucleotide sequence ID" value="NZ_VLLE01000002.1"/>
</dbReference>
<evidence type="ECO:0000313" key="6">
    <source>
        <dbReference type="EMBL" id="TWI84996.1"/>
    </source>
</evidence>
<dbReference type="Proteomes" id="UP000316167">
    <property type="component" value="Unassembled WGS sequence"/>
</dbReference>
<evidence type="ECO:0000256" key="1">
    <source>
        <dbReference type="ARBA" id="ARBA00022737"/>
    </source>
</evidence>
<dbReference type="PROSITE" id="PS50005">
    <property type="entry name" value="TPR"/>
    <property type="match status" value="3"/>
</dbReference>
<dbReference type="InterPro" id="IPR006597">
    <property type="entry name" value="Sel1-like"/>
</dbReference>
<feature type="repeat" description="TPR" evidence="3">
    <location>
        <begin position="1059"/>
        <end position="1092"/>
    </location>
</feature>
<dbReference type="SUPFAM" id="SSF48452">
    <property type="entry name" value="TPR-like"/>
    <property type="match status" value="2"/>
</dbReference>
<dbReference type="Pfam" id="PF14559">
    <property type="entry name" value="TPR_19"/>
    <property type="match status" value="1"/>
</dbReference>
<dbReference type="Pfam" id="PF00656">
    <property type="entry name" value="Peptidase_C14"/>
    <property type="match status" value="1"/>
</dbReference>
<evidence type="ECO:0000256" key="3">
    <source>
        <dbReference type="PROSITE-ProRule" id="PRU00339"/>
    </source>
</evidence>
<reference evidence="6 7" key="1">
    <citation type="journal article" date="2015" name="Stand. Genomic Sci.">
        <title>Genomic Encyclopedia of Bacterial and Archaeal Type Strains, Phase III: the genomes of soil and plant-associated and newly described type strains.</title>
        <authorList>
            <person name="Whitman W.B."/>
            <person name="Woyke T."/>
            <person name="Klenk H.P."/>
            <person name="Zhou Y."/>
            <person name="Lilburn T.G."/>
            <person name="Beck B.J."/>
            <person name="De Vos P."/>
            <person name="Vandamme P."/>
            <person name="Eisen J.A."/>
            <person name="Garrity G."/>
            <person name="Hugenholtz P."/>
            <person name="Kyrpides N.C."/>
        </authorList>
    </citation>
    <scope>NUCLEOTIDE SEQUENCE [LARGE SCALE GENOMIC DNA]</scope>
    <source>
        <strain evidence="6 7">CGMCC 1.7271</strain>
    </source>
</reference>
<organism evidence="6 7">
    <name type="scientific">Lacibacter cauensis</name>
    <dbReference type="NCBI Taxonomy" id="510947"/>
    <lineage>
        <taxon>Bacteria</taxon>
        <taxon>Pseudomonadati</taxon>
        <taxon>Bacteroidota</taxon>
        <taxon>Chitinophagia</taxon>
        <taxon>Chitinophagales</taxon>
        <taxon>Chitinophagaceae</taxon>
        <taxon>Lacibacter</taxon>
    </lineage>
</organism>
<feature type="repeat" description="TPR" evidence="3">
    <location>
        <begin position="1024"/>
        <end position="1057"/>
    </location>
</feature>
<evidence type="ECO:0000259" key="5">
    <source>
        <dbReference type="Pfam" id="PF00656"/>
    </source>
</evidence>
<dbReference type="OrthoDB" id="600613at2"/>
<gene>
    <name evidence="6" type="ORF">IQ13_0150</name>
</gene>
<dbReference type="Pfam" id="PF13181">
    <property type="entry name" value="TPR_8"/>
    <property type="match status" value="1"/>
</dbReference>
<keyword evidence="4" id="KW-0732">Signal</keyword>
<dbReference type="SMART" id="SM00671">
    <property type="entry name" value="SEL1"/>
    <property type="match status" value="2"/>
</dbReference>
<keyword evidence="7" id="KW-1185">Reference proteome</keyword>
<accession>A0A562SW23</accession>
<dbReference type="InterPro" id="IPR011600">
    <property type="entry name" value="Pept_C14_caspase"/>
</dbReference>
<dbReference type="InterPro" id="IPR011990">
    <property type="entry name" value="TPR-like_helical_dom_sf"/>
</dbReference>
<comment type="caution">
    <text evidence="6">The sequence shown here is derived from an EMBL/GenBank/DDBJ whole genome shotgun (WGS) entry which is preliminary data.</text>
</comment>
<dbReference type="InterPro" id="IPR050498">
    <property type="entry name" value="Ycf3"/>
</dbReference>
<sequence>MRKYLSAILLLFVCVATVAQQQAPRIFAVVAGVSEYASKGITTLRYANKDAEAFANYLRTKKGGQIQEENLRLLLNEKATTAAIYEALNWLTEEVKENDLVYFYFAGHGDRESNTIFKLGFLLTYNTPRTNYINNAVRIEDVNRFATTLSVDNKAKVIIITDACHSGSLTGTSFRENFLKAEQQRTARNNEIRITSCGPEELAMEDEAWGGGRGVFSYYLVNGLLGFAANSTENVIRVKDIRNYLDSSFAKDPILLREKHQQKPVVSGPDMFQLAFRNNELLVQQRQAPVSAAVMPAPVAGASLNLTTFELLEKADEELKRSKIYNSIPYDSLLKLPENSIAPAIVSLHLQKMEGDLVQANGTDFNEISKTIHYFKQVKQLLESDETSLKKLNSKLVILLHNHAQEVINKYLEGDAAELEKRRYYNAASNGYDMYPKLYALALKLTDPDNSYMQHILQVNQYYFGGVALLLKIPLTKDPSALIEKAFQLEQKALELETEAPYIYNTLGVLYWYKQKFKNAEEMYLKAADLSPQWAIPWSNLLSLYTAQKNYKAAADAFAKARQLGAENSDVYANAGWLYEAQQNFLFAEEMQRKSIFYNSRHFYPFERLAAVYTKTTNYALADSFYYEADLRKRGFNFTKPGITVVMAPFINLLPPPVVCPFDSIDVDKNDVAGYYAWGKYYFDRRMYTNAITKWKHVIELNKKDPIIYHHLGKAYFALRDWPSADVMFNLANSYRMSEEDFASYSDSIIARSVLKLDTSCMNGTYKKAYYDLKFNDQLMASMYDHWNHYTEAEYYYRKLIAAEPDNFIHHKRFWLMLDRIGRYYDEEEVIQLFRKNEKKDVGKHELYAFYQQMESTFPDNPEWHLKAGRFLFYLVKEKAVNYDYDRKALFPDAVKPLPIVLHRYGAQAMEPEMFEEVNRFIEVKYAFPIQEPLTNAIRSLLTADSLIALNDSLSADIHDKVGDLYRWQGVPLFAATHYRKSVQLLPANSGVRLKLIDADDETYQFTDALESLDTLYSRNEINYDKMVLLAKYYLHMSNFKEAEVLLQKAITVHPHQIPALYDLSARLYLLQGKHKEAIQRYNAYLQLVPNDAAAMYSISRMYAQLKDKNKALDWLKKSFANGFKYEWVLKEDPLMKDLRGTTQWNKLISSQQKHFVKYPAPTNSYPHEATE</sequence>
<feature type="signal peptide" evidence="4">
    <location>
        <begin position="1"/>
        <end position="19"/>
    </location>
</feature>
<keyword evidence="1" id="KW-0677">Repeat</keyword>
<dbReference type="InterPro" id="IPR019734">
    <property type="entry name" value="TPR_rpt"/>
</dbReference>
<dbReference type="GO" id="GO:0004197">
    <property type="term" value="F:cysteine-type endopeptidase activity"/>
    <property type="evidence" value="ECO:0007669"/>
    <property type="project" value="InterPro"/>
</dbReference>
<evidence type="ECO:0000313" key="7">
    <source>
        <dbReference type="Proteomes" id="UP000316167"/>
    </source>
</evidence>
<dbReference type="EMBL" id="VLLE01000002">
    <property type="protein sequence ID" value="TWI84996.1"/>
    <property type="molecule type" value="Genomic_DNA"/>
</dbReference>
<dbReference type="InterPro" id="IPR029030">
    <property type="entry name" value="Caspase-like_dom_sf"/>
</dbReference>
<dbReference type="AlphaFoldDB" id="A0A562SW23"/>
<dbReference type="GO" id="GO:0006508">
    <property type="term" value="P:proteolysis"/>
    <property type="evidence" value="ECO:0007669"/>
    <property type="project" value="InterPro"/>
</dbReference>
<feature type="domain" description="Peptidase C14 caspase" evidence="5">
    <location>
        <begin position="27"/>
        <end position="229"/>
    </location>
</feature>
<feature type="chain" id="PRO_5021891885" evidence="4">
    <location>
        <begin position="20"/>
        <end position="1172"/>
    </location>
</feature>
<evidence type="ECO:0000256" key="4">
    <source>
        <dbReference type="SAM" id="SignalP"/>
    </source>
</evidence>
<dbReference type="PANTHER" id="PTHR44858:SF1">
    <property type="entry name" value="UDP-N-ACETYLGLUCOSAMINE--PEPTIDE N-ACETYLGLUCOSAMINYLTRANSFERASE SPINDLY-RELATED"/>
    <property type="match status" value="1"/>
</dbReference>
<dbReference type="Gene3D" id="3.40.50.1460">
    <property type="match status" value="1"/>
</dbReference>
<evidence type="ECO:0000256" key="2">
    <source>
        <dbReference type="ARBA" id="ARBA00022803"/>
    </source>
</evidence>
<proteinExistence type="predicted"/>
<protein>
    <submittedName>
        <fullName evidence="6">Tetratricopeptide repeat protein</fullName>
    </submittedName>
</protein>